<dbReference type="PANTHER" id="PTHR30629">
    <property type="entry name" value="PROPHAGE INTEGRASE"/>
    <property type="match status" value="1"/>
</dbReference>
<dbReference type="Pfam" id="PF22022">
    <property type="entry name" value="Phage_int_M"/>
    <property type="match status" value="1"/>
</dbReference>
<dbReference type="Pfam" id="PF13356">
    <property type="entry name" value="Arm-DNA-bind_3"/>
    <property type="match status" value="1"/>
</dbReference>
<protein>
    <submittedName>
        <fullName evidence="6">Bacteriophage P4 integrase</fullName>
    </submittedName>
</protein>
<dbReference type="Gene3D" id="3.30.160.390">
    <property type="entry name" value="Integrase, DNA-binding domain"/>
    <property type="match status" value="1"/>
</dbReference>
<sequence>MGLGGYPSVTLSGAREAARGARDLIRAGIDPIDRARAAKARLTVTSTQSGWTFRQAGEAYVATHEAGWKNAKHRAQWSSTLAAYVYPVVGDLGVDAVGLSHVMDILTPIWTTKTETARRVRGRLEAVLDWAATRELRSGPNPARWKGHLDKLLADPSKVSRVRHHRALPIDDMPGFIARLGEVWGVGARALLFGILTAGRSGETRGAAWGEMDVARGTWTVPAERMKGGRVHRAALSSAALALLGVPGKPDDLVFPAASGGTLSEMTLTKVLRDMKVDAVPHGFRSTFRDWAAERTEHANELAEMALAHAVGSKVEAAYRRGDLFARRVGLMNDWAVFCGLGR</sequence>
<dbReference type="PANTHER" id="PTHR30629:SF2">
    <property type="entry name" value="PROPHAGE INTEGRASE INTS-RELATED"/>
    <property type="match status" value="1"/>
</dbReference>
<dbReference type="PROSITE" id="PS51898">
    <property type="entry name" value="TYR_RECOMBINASE"/>
    <property type="match status" value="1"/>
</dbReference>
<evidence type="ECO:0000256" key="2">
    <source>
        <dbReference type="ARBA" id="ARBA00022908"/>
    </source>
</evidence>
<dbReference type="Gene3D" id="1.10.443.10">
    <property type="entry name" value="Intergrase catalytic core"/>
    <property type="match status" value="1"/>
</dbReference>
<dbReference type="Gene3D" id="1.10.150.130">
    <property type="match status" value="1"/>
</dbReference>
<dbReference type="InterPro" id="IPR038488">
    <property type="entry name" value="Integrase_DNA-bd_sf"/>
</dbReference>
<dbReference type="SUPFAM" id="SSF56349">
    <property type="entry name" value="DNA breaking-rejoining enzymes"/>
    <property type="match status" value="1"/>
</dbReference>
<evidence type="ECO:0000256" key="1">
    <source>
        <dbReference type="ARBA" id="ARBA00008857"/>
    </source>
</evidence>
<reference evidence="6" key="1">
    <citation type="journal article" date="2014" name="Int. J. Syst. Evol. Microbiol.">
        <title>Complete genome of a new Firmicutes species belonging to the dominant human colonic microbiota ('Ruminococcus bicirculans') reveals two chromosomes and a selective capacity to utilize plant glucans.</title>
        <authorList>
            <consortium name="NISC Comparative Sequencing Program"/>
            <person name="Wegmann U."/>
            <person name="Louis P."/>
            <person name="Goesmann A."/>
            <person name="Henrissat B."/>
            <person name="Duncan S.H."/>
            <person name="Flint H.J."/>
        </authorList>
    </citation>
    <scope>NUCLEOTIDE SEQUENCE</scope>
    <source>
        <strain evidence="6">VKM B-1499</strain>
    </source>
</reference>
<keyword evidence="4" id="KW-0233">DNA recombination</keyword>
<comment type="similarity">
    <text evidence="1">Belongs to the 'phage' integrase family.</text>
</comment>
<evidence type="ECO:0000313" key="6">
    <source>
        <dbReference type="EMBL" id="GLK50196.1"/>
    </source>
</evidence>
<dbReference type="InterPro" id="IPR050808">
    <property type="entry name" value="Phage_Integrase"/>
</dbReference>
<dbReference type="Proteomes" id="UP001143509">
    <property type="component" value="Unassembled WGS sequence"/>
</dbReference>
<accession>A0ABQ5TC90</accession>
<dbReference type="InterPro" id="IPR013762">
    <property type="entry name" value="Integrase-like_cat_sf"/>
</dbReference>
<dbReference type="InterPro" id="IPR002104">
    <property type="entry name" value="Integrase_catalytic"/>
</dbReference>
<evidence type="ECO:0000259" key="5">
    <source>
        <dbReference type="PROSITE" id="PS51898"/>
    </source>
</evidence>
<proteinExistence type="inferred from homology"/>
<dbReference type="InterPro" id="IPR053876">
    <property type="entry name" value="Phage_int_M"/>
</dbReference>
<keyword evidence="2" id="KW-0229">DNA integration</keyword>
<gene>
    <name evidence="6" type="ORF">GCM10017620_31700</name>
</gene>
<evidence type="ECO:0000256" key="4">
    <source>
        <dbReference type="ARBA" id="ARBA00023172"/>
    </source>
</evidence>
<dbReference type="InterPro" id="IPR025166">
    <property type="entry name" value="Integrase_DNA_bind_dom"/>
</dbReference>
<name>A0ABQ5TC90_9CAUL</name>
<keyword evidence="3" id="KW-0238">DNA-binding</keyword>
<feature type="domain" description="Tyr recombinase" evidence="5">
    <location>
        <begin position="163"/>
        <end position="333"/>
    </location>
</feature>
<dbReference type="InterPro" id="IPR010998">
    <property type="entry name" value="Integrase_recombinase_N"/>
</dbReference>
<dbReference type="EMBL" id="BSFD01000011">
    <property type="protein sequence ID" value="GLK50196.1"/>
    <property type="molecule type" value="Genomic_DNA"/>
</dbReference>
<dbReference type="Pfam" id="PF00589">
    <property type="entry name" value="Phage_integrase"/>
    <property type="match status" value="1"/>
</dbReference>
<keyword evidence="7" id="KW-1185">Reference proteome</keyword>
<organism evidence="6 7">
    <name type="scientific">Brevundimonas intermedia</name>
    <dbReference type="NCBI Taxonomy" id="74315"/>
    <lineage>
        <taxon>Bacteria</taxon>
        <taxon>Pseudomonadati</taxon>
        <taxon>Pseudomonadota</taxon>
        <taxon>Alphaproteobacteria</taxon>
        <taxon>Caulobacterales</taxon>
        <taxon>Caulobacteraceae</taxon>
        <taxon>Brevundimonas</taxon>
    </lineage>
</organism>
<evidence type="ECO:0000313" key="7">
    <source>
        <dbReference type="Proteomes" id="UP001143509"/>
    </source>
</evidence>
<comment type="caution">
    <text evidence="6">The sequence shown here is derived from an EMBL/GenBank/DDBJ whole genome shotgun (WGS) entry which is preliminary data.</text>
</comment>
<evidence type="ECO:0000256" key="3">
    <source>
        <dbReference type="ARBA" id="ARBA00023125"/>
    </source>
</evidence>
<reference evidence="6" key="2">
    <citation type="submission" date="2023-01" db="EMBL/GenBank/DDBJ databases">
        <authorList>
            <person name="Sun Q."/>
            <person name="Evtushenko L."/>
        </authorList>
    </citation>
    <scope>NUCLEOTIDE SEQUENCE</scope>
    <source>
        <strain evidence="6">VKM B-1499</strain>
    </source>
</reference>
<dbReference type="InterPro" id="IPR011010">
    <property type="entry name" value="DNA_brk_join_enz"/>
</dbReference>